<feature type="domain" description="Glycosyl transferase family 1" evidence="3">
    <location>
        <begin position="199"/>
        <end position="353"/>
    </location>
</feature>
<evidence type="ECO:0000259" key="4">
    <source>
        <dbReference type="Pfam" id="PF13439"/>
    </source>
</evidence>
<keyword evidence="2" id="KW-0808">Transferase</keyword>
<evidence type="ECO:0000256" key="2">
    <source>
        <dbReference type="ARBA" id="ARBA00022679"/>
    </source>
</evidence>
<dbReference type="PANTHER" id="PTHR46401:SF2">
    <property type="entry name" value="GLYCOSYLTRANSFERASE WBBK-RELATED"/>
    <property type="match status" value="1"/>
</dbReference>
<dbReference type="EMBL" id="JAERWL010000018">
    <property type="protein sequence ID" value="MBM9478518.1"/>
    <property type="molecule type" value="Genomic_DNA"/>
</dbReference>
<gene>
    <name evidence="5" type="ORF">JL107_18865</name>
</gene>
<dbReference type="Proteomes" id="UP000663801">
    <property type="component" value="Unassembled WGS sequence"/>
</dbReference>
<accession>A0A938YPH7</accession>
<dbReference type="SUPFAM" id="SSF53756">
    <property type="entry name" value="UDP-Glycosyltransferase/glycogen phosphorylase"/>
    <property type="match status" value="1"/>
</dbReference>
<organism evidence="5 6">
    <name type="scientific">Nakamurella flavida</name>
    <dbReference type="NCBI Taxonomy" id="363630"/>
    <lineage>
        <taxon>Bacteria</taxon>
        <taxon>Bacillati</taxon>
        <taxon>Actinomycetota</taxon>
        <taxon>Actinomycetes</taxon>
        <taxon>Nakamurellales</taxon>
        <taxon>Nakamurellaceae</taxon>
        <taxon>Nakamurella</taxon>
    </lineage>
</organism>
<dbReference type="GO" id="GO:0016757">
    <property type="term" value="F:glycosyltransferase activity"/>
    <property type="evidence" value="ECO:0007669"/>
    <property type="project" value="UniProtKB-KW"/>
</dbReference>
<dbReference type="GO" id="GO:0009103">
    <property type="term" value="P:lipopolysaccharide biosynthetic process"/>
    <property type="evidence" value="ECO:0007669"/>
    <property type="project" value="TreeGrafter"/>
</dbReference>
<protein>
    <submittedName>
        <fullName evidence="5">Glycosyltransferase family 4 protein</fullName>
    </submittedName>
</protein>
<dbReference type="AlphaFoldDB" id="A0A938YPH7"/>
<dbReference type="RefSeq" id="WP_205258555.1">
    <property type="nucleotide sequence ID" value="NZ_BAAAPV010000007.1"/>
</dbReference>
<dbReference type="Pfam" id="PF00534">
    <property type="entry name" value="Glycos_transf_1"/>
    <property type="match status" value="1"/>
</dbReference>
<dbReference type="Pfam" id="PF13439">
    <property type="entry name" value="Glyco_transf_4"/>
    <property type="match status" value="1"/>
</dbReference>
<keyword evidence="6" id="KW-1185">Reference proteome</keyword>
<evidence type="ECO:0000259" key="3">
    <source>
        <dbReference type="Pfam" id="PF00534"/>
    </source>
</evidence>
<proteinExistence type="predicted"/>
<evidence type="ECO:0000313" key="5">
    <source>
        <dbReference type="EMBL" id="MBM9478518.1"/>
    </source>
</evidence>
<keyword evidence="1" id="KW-0328">Glycosyltransferase</keyword>
<comment type="caution">
    <text evidence="5">The sequence shown here is derived from an EMBL/GenBank/DDBJ whole genome shotgun (WGS) entry which is preliminary data.</text>
</comment>
<evidence type="ECO:0000256" key="1">
    <source>
        <dbReference type="ARBA" id="ARBA00022676"/>
    </source>
</evidence>
<dbReference type="InterPro" id="IPR028098">
    <property type="entry name" value="Glyco_trans_4-like_N"/>
</dbReference>
<sequence length="377" mass="40034">MRAEPRVLLDATAIPAERGGVGRYVDQLAAALDAAGQPLTIVCQRRDADVLRELAPSSRVVPVAEQLDARPARLAWEQTTLPRLIRRLGVDVLHSPHYTMPLASPVPVVVTLHDATFFSDRDLHLGVKGRFFRAWSRVSLRRAAVCVVPSEATANELVRLAGARREAMVVALHGVDHERFRVPTPEQVRGLARYLDLGDSPWVAFLGTLEPRKNVPALIRAFTRATAGRADAPVLVLAGSIGWDPGVAPAMAAVPPGVRVLRTGHLPVELLPGLLGGAQVVAYPSLGEGFGLPVVEAMACGAAVLTTRRLSLPEVGGDAVAYTGTGAGDIAAALAELLDDPRRRAELGAAAIERAASFTWAASAQAHVRAYRRAAGR</sequence>
<feature type="domain" description="Glycosyltransferase subfamily 4-like N-terminal" evidence="4">
    <location>
        <begin position="19"/>
        <end position="179"/>
    </location>
</feature>
<dbReference type="InterPro" id="IPR001296">
    <property type="entry name" value="Glyco_trans_1"/>
</dbReference>
<dbReference type="CDD" id="cd03809">
    <property type="entry name" value="GT4_MtfB-like"/>
    <property type="match status" value="1"/>
</dbReference>
<dbReference type="Gene3D" id="3.40.50.2000">
    <property type="entry name" value="Glycogen Phosphorylase B"/>
    <property type="match status" value="2"/>
</dbReference>
<reference evidence="5" key="1">
    <citation type="submission" date="2021-01" db="EMBL/GenBank/DDBJ databases">
        <title>KCTC 19127 draft genome.</title>
        <authorList>
            <person name="An D."/>
        </authorList>
    </citation>
    <scope>NUCLEOTIDE SEQUENCE</scope>
    <source>
        <strain evidence="5">KCTC 19127</strain>
    </source>
</reference>
<dbReference type="PANTHER" id="PTHR46401">
    <property type="entry name" value="GLYCOSYLTRANSFERASE WBBK-RELATED"/>
    <property type="match status" value="1"/>
</dbReference>
<name>A0A938YPH7_9ACTN</name>
<evidence type="ECO:0000313" key="6">
    <source>
        <dbReference type="Proteomes" id="UP000663801"/>
    </source>
</evidence>